<feature type="transmembrane region" description="Helical" evidence="5">
    <location>
        <begin position="35"/>
        <end position="56"/>
    </location>
</feature>
<dbReference type="InterPro" id="IPR051415">
    <property type="entry name" value="LAAT-1"/>
</dbReference>
<name>A0A6A5UGG8_9PLEO</name>
<gene>
    <name evidence="6" type="ORF">CC80DRAFT_511770</name>
</gene>
<evidence type="ECO:0000256" key="1">
    <source>
        <dbReference type="ARBA" id="ARBA00004141"/>
    </source>
</evidence>
<keyword evidence="2 5" id="KW-0812">Transmembrane</keyword>
<feature type="transmembrane region" description="Helical" evidence="5">
    <location>
        <begin position="188"/>
        <end position="214"/>
    </location>
</feature>
<dbReference type="PANTHER" id="PTHR16201:SF37">
    <property type="entry name" value="PQ-LOOP REPEAT-CONTAINING PROTEIN"/>
    <property type="match status" value="1"/>
</dbReference>
<feature type="transmembrane region" description="Helical" evidence="5">
    <location>
        <begin position="6"/>
        <end position="23"/>
    </location>
</feature>
<feature type="transmembrane region" description="Helical" evidence="5">
    <location>
        <begin position="162"/>
        <end position="182"/>
    </location>
</feature>
<dbReference type="InterPro" id="IPR006603">
    <property type="entry name" value="PQ-loop_rpt"/>
</dbReference>
<evidence type="ECO:0000256" key="3">
    <source>
        <dbReference type="ARBA" id="ARBA00022989"/>
    </source>
</evidence>
<feature type="transmembrane region" description="Helical" evidence="5">
    <location>
        <begin position="132"/>
        <end position="150"/>
    </location>
</feature>
<dbReference type="SMART" id="SM00679">
    <property type="entry name" value="CTNS"/>
    <property type="match status" value="2"/>
</dbReference>
<dbReference type="Gene3D" id="1.20.1280.290">
    <property type="match status" value="1"/>
</dbReference>
<evidence type="ECO:0000256" key="5">
    <source>
        <dbReference type="SAM" id="Phobius"/>
    </source>
</evidence>
<dbReference type="AlphaFoldDB" id="A0A6A5UGG8"/>
<reference evidence="6" key="1">
    <citation type="journal article" date="2020" name="Stud. Mycol.">
        <title>101 Dothideomycetes genomes: a test case for predicting lifestyles and emergence of pathogens.</title>
        <authorList>
            <person name="Haridas S."/>
            <person name="Albert R."/>
            <person name="Binder M."/>
            <person name="Bloem J."/>
            <person name="Labutti K."/>
            <person name="Salamov A."/>
            <person name="Andreopoulos B."/>
            <person name="Baker S."/>
            <person name="Barry K."/>
            <person name="Bills G."/>
            <person name="Bluhm B."/>
            <person name="Cannon C."/>
            <person name="Castanera R."/>
            <person name="Culley D."/>
            <person name="Daum C."/>
            <person name="Ezra D."/>
            <person name="Gonzalez J."/>
            <person name="Henrissat B."/>
            <person name="Kuo A."/>
            <person name="Liang C."/>
            <person name="Lipzen A."/>
            <person name="Lutzoni F."/>
            <person name="Magnuson J."/>
            <person name="Mondo S."/>
            <person name="Nolan M."/>
            <person name="Ohm R."/>
            <person name="Pangilinan J."/>
            <person name="Park H.-J."/>
            <person name="Ramirez L."/>
            <person name="Alfaro M."/>
            <person name="Sun H."/>
            <person name="Tritt A."/>
            <person name="Yoshinaga Y."/>
            <person name="Zwiers L.-H."/>
            <person name="Turgeon B."/>
            <person name="Goodwin S."/>
            <person name="Spatafora J."/>
            <person name="Crous P."/>
            <person name="Grigoriev I."/>
        </authorList>
    </citation>
    <scope>NUCLEOTIDE SEQUENCE</scope>
    <source>
        <strain evidence="6">CBS 675.92</strain>
    </source>
</reference>
<protein>
    <submittedName>
        <fullName evidence="6">PQ loop repeat protein</fullName>
    </submittedName>
</protein>
<sequence length="291" mass="32334">MDVPVAANVLGTIGAVCWSVQLLPQIWINWRRHNAVGLQPTMMMLWAWAGVPLGVYNIVENFNVALRIQPQILTLLSLVTWIQCFYYERKWSVIRSLAVVVPVACIMSGIEGALIVALRIAKKKDLQWPPTLMAVLSAVLLAAGVLRHYWDIYVHRTVRGISFLFVGIDAAGDFFSLVSVVFQPSLDVLGLIIYGTELVLWIGVFACGGYYNFLPWIRKMLNQKRGDVNVDINLSPTFTRTGGEGDAGITQSVALHDLPSSTSVFRTTSGDMDIIRQRNSARGGRVEDRMP</sequence>
<dbReference type="Proteomes" id="UP000800035">
    <property type="component" value="Unassembled WGS sequence"/>
</dbReference>
<evidence type="ECO:0000313" key="7">
    <source>
        <dbReference type="Proteomes" id="UP000800035"/>
    </source>
</evidence>
<evidence type="ECO:0000256" key="2">
    <source>
        <dbReference type="ARBA" id="ARBA00022692"/>
    </source>
</evidence>
<evidence type="ECO:0000313" key="6">
    <source>
        <dbReference type="EMBL" id="KAF1963420.1"/>
    </source>
</evidence>
<keyword evidence="3 5" id="KW-1133">Transmembrane helix</keyword>
<comment type="subcellular location">
    <subcellularLocation>
        <location evidence="1">Membrane</location>
        <topology evidence="1">Multi-pass membrane protein</topology>
    </subcellularLocation>
</comment>
<dbReference type="EMBL" id="ML976977">
    <property type="protein sequence ID" value="KAF1963420.1"/>
    <property type="molecule type" value="Genomic_DNA"/>
</dbReference>
<dbReference type="OrthoDB" id="407617at2759"/>
<keyword evidence="7" id="KW-1185">Reference proteome</keyword>
<accession>A0A6A5UGG8</accession>
<feature type="transmembrane region" description="Helical" evidence="5">
    <location>
        <begin position="99"/>
        <end position="120"/>
    </location>
</feature>
<dbReference type="Pfam" id="PF04193">
    <property type="entry name" value="PQ-loop"/>
    <property type="match status" value="1"/>
</dbReference>
<dbReference type="GO" id="GO:0016020">
    <property type="term" value="C:membrane"/>
    <property type="evidence" value="ECO:0007669"/>
    <property type="project" value="UniProtKB-SubCell"/>
</dbReference>
<dbReference type="PANTHER" id="PTHR16201">
    <property type="entry name" value="SEVEN TRANSMEMBRANE PROTEIN 1-RELATED"/>
    <property type="match status" value="1"/>
</dbReference>
<organism evidence="6 7">
    <name type="scientific">Byssothecium circinans</name>
    <dbReference type="NCBI Taxonomy" id="147558"/>
    <lineage>
        <taxon>Eukaryota</taxon>
        <taxon>Fungi</taxon>
        <taxon>Dikarya</taxon>
        <taxon>Ascomycota</taxon>
        <taxon>Pezizomycotina</taxon>
        <taxon>Dothideomycetes</taxon>
        <taxon>Pleosporomycetidae</taxon>
        <taxon>Pleosporales</taxon>
        <taxon>Massarineae</taxon>
        <taxon>Massarinaceae</taxon>
        <taxon>Byssothecium</taxon>
    </lineage>
</organism>
<evidence type="ECO:0000256" key="4">
    <source>
        <dbReference type="ARBA" id="ARBA00023136"/>
    </source>
</evidence>
<proteinExistence type="predicted"/>
<keyword evidence="4 5" id="KW-0472">Membrane</keyword>